<proteinExistence type="inferred from homology"/>
<dbReference type="Pfam" id="PF13193">
    <property type="entry name" value="AMP-binding_C"/>
    <property type="match status" value="1"/>
</dbReference>
<accession>A0A7W4LQC3</accession>
<dbReference type="PROSITE" id="PS00455">
    <property type="entry name" value="AMP_BINDING"/>
    <property type="match status" value="1"/>
</dbReference>
<feature type="domain" description="AMP-binding enzyme C-terminal" evidence="4">
    <location>
        <begin position="423"/>
        <end position="497"/>
    </location>
</feature>
<dbReference type="InterPro" id="IPR000873">
    <property type="entry name" value="AMP-dep_synth/lig_dom"/>
</dbReference>
<keyword evidence="6" id="KW-1185">Reference proteome</keyword>
<sequence length="513" mass="55428">MKDPLLSAPTLWELLKQRATLTPKAPMLIDGSRHQRLSFAQAVDIAERLAAGFHDRGIGPGTLVTWQLPTGLPAVMTALALARLSAVQNPVISLYGERELRAVMERSRSTFLIVPGAAERDFPAMAAHLQESLSHRPEVIVMAGDLPQGKPSTLPPAPGEGQSVRWVYYTSGTTSEPKGACHSDQTLMIGGYNLARAMRVDSTDVGTVAFPYAHIGGAMYTAMLLASGMSAVLLDRFKVAEAAAIFRQFGVTTTGGSTAHYEAFLAEQRRQPGEPLIPSLRLLCGGGAPKPPELYYQVTTELGCALTHNYGMTEVPLICAGSPGHGDEQLACSEGLPVEDVELRIVRRDGSLADVGESGEVRVRGRGVFKGYTDKALDAEAFDADGFFCTGDLGLLRADGRVTLTGRLKDVIIRKGENISARELEDLLYSHPKVGAVAVIGLPDTERGERVCAVVEAAEGQPPLEFEEMVTYFRASGVMVQKIPEQLELVERLPRNETLNKVLKHVLRERFAS</sequence>
<organism evidence="5 6">
    <name type="scientific">Aquipseudomonas ullengensis</name>
    <dbReference type="NCBI Taxonomy" id="2759166"/>
    <lineage>
        <taxon>Bacteria</taxon>
        <taxon>Pseudomonadati</taxon>
        <taxon>Pseudomonadota</taxon>
        <taxon>Gammaproteobacteria</taxon>
        <taxon>Pseudomonadales</taxon>
        <taxon>Pseudomonadaceae</taxon>
        <taxon>Aquipseudomonas</taxon>
    </lineage>
</organism>
<evidence type="ECO:0000259" key="3">
    <source>
        <dbReference type="Pfam" id="PF00501"/>
    </source>
</evidence>
<dbReference type="GO" id="GO:0006631">
    <property type="term" value="P:fatty acid metabolic process"/>
    <property type="evidence" value="ECO:0007669"/>
    <property type="project" value="TreeGrafter"/>
</dbReference>
<dbReference type="InterPro" id="IPR025110">
    <property type="entry name" value="AMP-bd_C"/>
</dbReference>
<evidence type="ECO:0000313" key="6">
    <source>
        <dbReference type="Proteomes" id="UP000542720"/>
    </source>
</evidence>
<dbReference type="Gene3D" id="3.30.300.30">
    <property type="match status" value="1"/>
</dbReference>
<dbReference type="Gene3D" id="3.40.50.12780">
    <property type="entry name" value="N-terminal domain of ligase-like"/>
    <property type="match status" value="1"/>
</dbReference>
<dbReference type="InterPro" id="IPR042099">
    <property type="entry name" value="ANL_N_sf"/>
</dbReference>
<dbReference type="InterPro" id="IPR045851">
    <property type="entry name" value="AMP-bd_C_sf"/>
</dbReference>
<dbReference type="EMBL" id="JACJUD010000008">
    <property type="protein sequence ID" value="MBB2497421.1"/>
    <property type="molecule type" value="Genomic_DNA"/>
</dbReference>
<keyword evidence="2" id="KW-0436">Ligase</keyword>
<dbReference type="GO" id="GO:0031956">
    <property type="term" value="F:medium-chain fatty acid-CoA ligase activity"/>
    <property type="evidence" value="ECO:0007669"/>
    <property type="project" value="TreeGrafter"/>
</dbReference>
<gene>
    <name evidence="5" type="ORF">H3H51_20565</name>
</gene>
<dbReference type="InterPro" id="IPR020845">
    <property type="entry name" value="AMP-binding_CS"/>
</dbReference>
<evidence type="ECO:0000259" key="4">
    <source>
        <dbReference type="Pfam" id="PF13193"/>
    </source>
</evidence>
<dbReference type="AlphaFoldDB" id="A0A7W4LQC3"/>
<dbReference type="Proteomes" id="UP000542720">
    <property type="component" value="Unassembled WGS sequence"/>
</dbReference>
<dbReference type="PANTHER" id="PTHR43201">
    <property type="entry name" value="ACYL-COA SYNTHETASE"/>
    <property type="match status" value="1"/>
</dbReference>
<comment type="similarity">
    <text evidence="1">Belongs to the ATP-dependent AMP-binding enzyme family.</text>
</comment>
<evidence type="ECO:0000313" key="5">
    <source>
        <dbReference type="EMBL" id="MBB2497421.1"/>
    </source>
</evidence>
<dbReference type="RefSeq" id="WP_183090950.1">
    <property type="nucleotide sequence ID" value="NZ_JACJUD010000008.1"/>
</dbReference>
<protein>
    <submittedName>
        <fullName evidence="5">AMP-binding protein</fullName>
    </submittedName>
</protein>
<dbReference type="PANTHER" id="PTHR43201:SF5">
    <property type="entry name" value="MEDIUM-CHAIN ACYL-COA LIGASE ACSF2, MITOCHONDRIAL"/>
    <property type="match status" value="1"/>
</dbReference>
<name>A0A7W4LQC3_9GAMM</name>
<evidence type="ECO:0000256" key="2">
    <source>
        <dbReference type="ARBA" id="ARBA00022598"/>
    </source>
</evidence>
<reference evidence="5 6" key="1">
    <citation type="submission" date="2020-08" db="EMBL/GenBank/DDBJ databases">
        <authorList>
            <person name="Kim C.M."/>
        </authorList>
    </citation>
    <scope>NUCLEOTIDE SEQUENCE [LARGE SCALE GENOMIC DNA]</scope>
    <source>
        <strain evidence="5 6">UL070</strain>
    </source>
</reference>
<evidence type="ECO:0000256" key="1">
    <source>
        <dbReference type="ARBA" id="ARBA00006432"/>
    </source>
</evidence>
<comment type="caution">
    <text evidence="5">The sequence shown here is derived from an EMBL/GenBank/DDBJ whole genome shotgun (WGS) entry which is preliminary data.</text>
</comment>
<dbReference type="SUPFAM" id="SSF56801">
    <property type="entry name" value="Acetyl-CoA synthetase-like"/>
    <property type="match status" value="1"/>
</dbReference>
<dbReference type="Pfam" id="PF00501">
    <property type="entry name" value="AMP-binding"/>
    <property type="match status" value="1"/>
</dbReference>
<feature type="domain" description="AMP-dependent synthetase/ligase" evidence="3">
    <location>
        <begin position="16"/>
        <end position="372"/>
    </location>
</feature>